<proteinExistence type="predicted"/>
<comment type="caution">
    <text evidence="5">The sequence shown here is derived from an EMBL/GenBank/DDBJ whole genome shotgun (WGS) entry which is preliminary data.</text>
</comment>
<dbReference type="GO" id="GO:0030313">
    <property type="term" value="C:cell envelope"/>
    <property type="evidence" value="ECO:0007669"/>
    <property type="project" value="UniProtKB-SubCell"/>
</dbReference>
<evidence type="ECO:0000256" key="2">
    <source>
        <dbReference type="ARBA" id="ARBA00023054"/>
    </source>
</evidence>
<dbReference type="Pfam" id="PF26002">
    <property type="entry name" value="Beta-barrel_AprE"/>
    <property type="match status" value="1"/>
</dbReference>
<evidence type="ECO:0000259" key="4">
    <source>
        <dbReference type="Pfam" id="PF26002"/>
    </source>
</evidence>
<dbReference type="PANTHER" id="PTHR32347">
    <property type="entry name" value="EFFLUX SYSTEM COMPONENT YKNX-RELATED"/>
    <property type="match status" value="1"/>
</dbReference>
<dbReference type="Gene3D" id="2.40.30.170">
    <property type="match status" value="1"/>
</dbReference>
<dbReference type="EMBL" id="BIFR01000001">
    <property type="protein sequence ID" value="GCE13630.1"/>
    <property type="molecule type" value="Genomic_DNA"/>
</dbReference>
<reference evidence="6" key="1">
    <citation type="submission" date="2018-12" db="EMBL/GenBank/DDBJ databases">
        <title>Tengunoibacter tsumagoiensis gen. nov., sp. nov., Dictyobacter kobayashii sp. nov., D. alpinus sp. nov., and D. joshuensis sp. nov. and description of Dictyobacteraceae fam. nov. within the order Ktedonobacterales isolated from Tengu-no-mugimeshi.</title>
        <authorList>
            <person name="Wang C.M."/>
            <person name="Zheng Y."/>
            <person name="Sakai Y."/>
            <person name="Toyoda A."/>
            <person name="Minakuchi Y."/>
            <person name="Abe K."/>
            <person name="Yokota A."/>
            <person name="Yabe S."/>
        </authorList>
    </citation>
    <scope>NUCLEOTIDE SEQUENCE [LARGE SCALE GENOMIC DNA]</scope>
    <source>
        <strain evidence="6">Uno3</strain>
    </source>
</reference>
<dbReference type="AlphaFoldDB" id="A0A402A3A6"/>
<dbReference type="InterPro" id="IPR050465">
    <property type="entry name" value="UPF0194_transport"/>
</dbReference>
<gene>
    <name evidence="5" type="ORF">KTT_34890</name>
</gene>
<evidence type="ECO:0000313" key="5">
    <source>
        <dbReference type="EMBL" id="GCE13630.1"/>
    </source>
</evidence>
<dbReference type="SUPFAM" id="SSF111369">
    <property type="entry name" value="HlyD-like secretion proteins"/>
    <property type="match status" value="1"/>
</dbReference>
<dbReference type="RefSeq" id="WP_161975564.1">
    <property type="nucleotide sequence ID" value="NZ_BIFR01000001.1"/>
</dbReference>
<name>A0A402A3A6_9CHLR</name>
<protein>
    <recommendedName>
        <fullName evidence="4">AprE-like beta-barrel domain-containing protein</fullName>
    </recommendedName>
</protein>
<evidence type="ECO:0000256" key="3">
    <source>
        <dbReference type="SAM" id="Phobius"/>
    </source>
</evidence>
<evidence type="ECO:0000313" key="6">
    <source>
        <dbReference type="Proteomes" id="UP000287352"/>
    </source>
</evidence>
<accession>A0A402A3A6</accession>
<keyword evidence="3" id="KW-0472">Membrane</keyword>
<keyword evidence="2" id="KW-0175">Coiled coil</keyword>
<keyword evidence="3" id="KW-0812">Transmembrane</keyword>
<dbReference type="Proteomes" id="UP000287352">
    <property type="component" value="Unassembled WGS sequence"/>
</dbReference>
<evidence type="ECO:0000256" key="1">
    <source>
        <dbReference type="ARBA" id="ARBA00004196"/>
    </source>
</evidence>
<organism evidence="5 6">
    <name type="scientific">Tengunoibacter tsumagoiensis</name>
    <dbReference type="NCBI Taxonomy" id="2014871"/>
    <lineage>
        <taxon>Bacteria</taxon>
        <taxon>Bacillati</taxon>
        <taxon>Chloroflexota</taxon>
        <taxon>Ktedonobacteria</taxon>
        <taxon>Ktedonobacterales</taxon>
        <taxon>Dictyobacteraceae</taxon>
        <taxon>Tengunoibacter</taxon>
    </lineage>
</organism>
<keyword evidence="6" id="KW-1185">Reference proteome</keyword>
<feature type="domain" description="AprE-like beta-barrel" evidence="4">
    <location>
        <begin position="370"/>
        <end position="450"/>
    </location>
</feature>
<feature type="transmembrane region" description="Helical" evidence="3">
    <location>
        <begin position="7"/>
        <end position="27"/>
    </location>
</feature>
<keyword evidence="3" id="KW-1133">Transmembrane helix</keyword>
<dbReference type="Gene3D" id="2.40.50.100">
    <property type="match status" value="1"/>
</dbReference>
<sequence>MLTAHRRVLIILIILPCLFITGGIWLLHPLAWANHPNKPANTVQAIGWVQSDIYNLAFENVTGNIQEIDVTQGETVHKGQVLARIDPVSLEQAVAIAQTTADAAQATLSANLLHQSDTIAAIQARVAAAQALVRATQKHVNATFTSSEANILTARVILDSDQMILQAVKKSTETEIARATAQLQRDIQVCQTTSAASIHVTVQPTSTATASSPPSPGLATCLQLARATYQHAIAVTRATLTTAQAQVQKDQQFLNATIANGNANNTGVEEQLKNAEYIQVVAATNTDRSGVFAQVVAAQGQVEIALTELEIARENLAHATLIAPHNGTVTAINGTVGGPPGVQTNLITGSTATLGVFIQLVDLTTIHQLQLHVNETDITKVKIGQAVQFTLKTYGAHLFHGTVAAISPKALYDNETNPPAITYPVIISIDPHSTQRITLLPDMSVTATIIVEP</sequence>
<dbReference type="InterPro" id="IPR058982">
    <property type="entry name" value="Beta-barrel_AprE"/>
</dbReference>
<comment type="subcellular location">
    <subcellularLocation>
        <location evidence="1">Cell envelope</location>
    </subcellularLocation>
</comment>